<dbReference type="AlphaFoldDB" id="A0A915M0W6"/>
<evidence type="ECO:0000313" key="3">
    <source>
        <dbReference type="Proteomes" id="UP000887561"/>
    </source>
</evidence>
<evidence type="ECO:0000313" key="4">
    <source>
        <dbReference type="WBParaSite" id="scaffold2540_cov237.g5025"/>
    </source>
</evidence>
<dbReference type="SUPFAM" id="SSF57667">
    <property type="entry name" value="beta-beta-alpha zinc fingers"/>
    <property type="match status" value="1"/>
</dbReference>
<reference evidence="4" key="1">
    <citation type="submission" date="2022-11" db="UniProtKB">
        <authorList>
            <consortium name="WormBaseParasite"/>
        </authorList>
    </citation>
    <scope>IDENTIFICATION</scope>
</reference>
<keyword evidence="3" id="KW-1185">Reference proteome</keyword>
<evidence type="ECO:0000259" key="2">
    <source>
        <dbReference type="PROSITE" id="PS00028"/>
    </source>
</evidence>
<evidence type="ECO:0000256" key="1">
    <source>
        <dbReference type="SAM" id="MobiDB-lite"/>
    </source>
</evidence>
<accession>A0A915M0W6</accession>
<dbReference type="PROSITE" id="PS00028">
    <property type="entry name" value="ZINC_FINGER_C2H2_1"/>
    <property type="match status" value="1"/>
</dbReference>
<feature type="compositionally biased region" description="Polar residues" evidence="1">
    <location>
        <begin position="182"/>
        <end position="191"/>
    </location>
</feature>
<feature type="region of interest" description="Disordered" evidence="1">
    <location>
        <begin position="139"/>
        <end position="191"/>
    </location>
</feature>
<feature type="compositionally biased region" description="Basic and acidic residues" evidence="1">
    <location>
        <begin position="148"/>
        <end position="171"/>
    </location>
</feature>
<dbReference type="WBParaSite" id="scaffold2540_cov237.g5025">
    <property type="protein sequence ID" value="scaffold2540_cov237.g5025"/>
    <property type="gene ID" value="scaffold2540_cov237.g5025"/>
</dbReference>
<dbReference type="InterPro" id="IPR036236">
    <property type="entry name" value="Znf_C2H2_sf"/>
</dbReference>
<protein>
    <submittedName>
        <fullName evidence="4">C2H2-type domain-containing protein</fullName>
    </submittedName>
</protein>
<organism evidence="3 4">
    <name type="scientific">Meloidogyne javanica</name>
    <name type="common">Root-knot nematode worm</name>
    <dbReference type="NCBI Taxonomy" id="6303"/>
    <lineage>
        <taxon>Eukaryota</taxon>
        <taxon>Metazoa</taxon>
        <taxon>Ecdysozoa</taxon>
        <taxon>Nematoda</taxon>
        <taxon>Chromadorea</taxon>
        <taxon>Rhabditida</taxon>
        <taxon>Tylenchina</taxon>
        <taxon>Tylenchomorpha</taxon>
        <taxon>Tylenchoidea</taxon>
        <taxon>Meloidogynidae</taxon>
        <taxon>Meloidogyninae</taxon>
        <taxon>Meloidogyne</taxon>
        <taxon>Meloidogyne incognita group</taxon>
    </lineage>
</organism>
<proteinExistence type="predicted"/>
<sequence length="191" mass="21724">MTEQNQLGQQAQDSVDELIEAGGVANFFKTLMDEKEQPLIHKLLSHIESQNSTNRQLIELATKQLELATKQQRTNEAMIEEVRTYLQLPAYKETSVWELTDFTPSTSFQGSKSNPAKLSYNEFKCEDCGVKYATKKGYNQHFGSRKHKEAEEVKKRQREAEEGEQKIKGGEEPELEEFDASAPSSSKMSAR</sequence>
<dbReference type="InterPro" id="IPR013087">
    <property type="entry name" value="Znf_C2H2_type"/>
</dbReference>
<feature type="domain" description="C2H2-type" evidence="2">
    <location>
        <begin position="125"/>
        <end position="147"/>
    </location>
</feature>
<name>A0A915M0W6_MELJA</name>
<dbReference type="Proteomes" id="UP000887561">
    <property type="component" value="Unplaced"/>
</dbReference>